<evidence type="ECO:0000313" key="5">
    <source>
        <dbReference type="EMBL" id="KAF2129664.1"/>
    </source>
</evidence>
<evidence type="ECO:0000256" key="4">
    <source>
        <dbReference type="SAM" id="MobiDB-lite"/>
    </source>
</evidence>
<evidence type="ECO:0000256" key="3">
    <source>
        <dbReference type="PROSITE-ProRule" id="PRU00023"/>
    </source>
</evidence>
<proteinExistence type="predicted"/>
<keyword evidence="6" id="KW-1185">Reference proteome</keyword>
<accession>A0A6A6AFE0</accession>
<feature type="repeat" description="ANK" evidence="3">
    <location>
        <begin position="511"/>
        <end position="549"/>
    </location>
</feature>
<dbReference type="PANTHER" id="PTHR24198">
    <property type="entry name" value="ANKYRIN REPEAT AND PROTEIN KINASE DOMAIN-CONTAINING PROTEIN"/>
    <property type="match status" value="1"/>
</dbReference>
<dbReference type="SMART" id="SM00248">
    <property type="entry name" value="ANK"/>
    <property type="match status" value="4"/>
</dbReference>
<dbReference type="OrthoDB" id="426293at2759"/>
<dbReference type="InterPro" id="IPR036770">
    <property type="entry name" value="Ankyrin_rpt-contain_sf"/>
</dbReference>
<dbReference type="Proteomes" id="UP000799771">
    <property type="component" value="Unassembled WGS sequence"/>
</dbReference>
<dbReference type="AlphaFoldDB" id="A0A6A6AFE0"/>
<dbReference type="Pfam" id="PF12796">
    <property type="entry name" value="Ank_2"/>
    <property type="match status" value="1"/>
</dbReference>
<dbReference type="PANTHER" id="PTHR24198:SF165">
    <property type="entry name" value="ANKYRIN REPEAT-CONTAINING PROTEIN-RELATED"/>
    <property type="match status" value="1"/>
</dbReference>
<feature type="region of interest" description="Disordered" evidence="4">
    <location>
        <begin position="210"/>
        <end position="252"/>
    </location>
</feature>
<dbReference type="SUPFAM" id="SSF48403">
    <property type="entry name" value="Ankyrin repeat"/>
    <property type="match status" value="1"/>
</dbReference>
<reference evidence="5" key="1">
    <citation type="journal article" date="2020" name="Stud. Mycol.">
        <title>101 Dothideomycetes genomes: a test case for predicting lifestyles and emergence of pathogens.</title>
        <authorList>
            <person name="Haridas S."/>
            <person name="Albert R."/>
            <person name="Binder M."/>
            <person name="Bloem J."/>
            <person name="Labutti K."/>
            <person name="Salamov A."/>
            <person name="Andreopoulos B."/>
            <person name="Baker S."/>
            <person name="Barry K."/>
            <person name="Bills G."/>
            <person name="Bluhm B."/>
            <person name="Cannon C."/>
            <person name="Castanera R."/>
            <person name="Culley D."/>
            <person name="Daum C."/>
            <person name="Ezra D."/>
            <person name="Gonzalez J."/>
            <person name="Henrissat B."/>
            <person name="Kuo A."/>
            <person name="Liang C."/>
            <person name="Lipzen A."/>
            <person name="Lutzoni F."/>
            <person name="Magnuson J."/>
            <person name="Mondo S."/>
            <person name="Nolan M."/>
            <person name="Ohm R."/>
            <person name="Pangilinan J."/>
            <person name="Park H.-J."/>
            <person name="Ramirez L."/>
            <person name="Alfaro M."/>
            <person name="Sun H."/>
            <person name="Tritt A."/>
            <person name="Yoshinaga Y."/>
            <person name="Zwiers L.-H."/>
            <person name="Turgeon B."/>
            <person name="Goodwin S."/>
            <person name="Spatafora J."/>
            <person name="Crous P."/>
            <person name="Grigoriev I."/>
        </authorList>
    </citation>
    <scope>NUCLEOTIDE SEQUENCE</scope>
    <source>
        <strain evidence="5">CBS 119687</strain>
    </source>
</reference>
<dbReference type="InterPro" id="IPR002110">
    <property type="entry name" value="Ankyrin_rpt"/>
</dbReference>
<gene>
    <name evidence="5" type="ORF">P153DRAFT_23792</name>
</gene>
<keyword evidence="2 3" id="KW-0040">ANK repeat</keyword>
<dbReference type="EMBL" id="ML977506">
    <property type="protein sequence ID" value="KAF2129664.1"/>
    <property type="molecule type" value="Genomic_DNA"/>
</dbReference>
<feature type="repeat" description="ANK" evidence="3">
    <location>
        <begin position="477"/>
        <end position="510"/>
    </location>
</feature>
<evidence type="ECO:0000256" key="1">
    <source>
        <dbReference type="ARBA" id="ARBA00022737"/>
    </source>
</evidence>
<dbReference type="PROSITE" id="PS50088">
    <property type="entry name" value="ANK_REPEAT"/>
    <property type="match status" value="2"/>
</dbReference>
<name>A0A6A6AFE0_9PLEO</name>
<organism evidence="5 6">
    <name type="scientific">Dothidotthia symphoricarpi CBS 119687</name>
    <dbReference type="NCBI Taxonomy" id="1392245"/>
    <lineage>
        <taxon>Eukaryota</taxon>
        <taxon>Fungi</taxon>
        <taxon>Dikarya</taxon>
        <taxon>Ascomycota</taxon>
        <taxon>Pezizomycotina</taxon>
        <taxon>Dothideomycetes</taxon>
        <taxon>Pleosporomycetidae</taxon>
        <taxon>Pleosporales</taxon>
        <taxon>Dothidotthiaceae</taxon>
        <taxon>Dothidotthia</taxon>
    </lineage>
</organism>
<dbReference type="Gene3D" id="1.25.40.20">
    <property type="entry name" value="Ankyrin repeat-containing domain"/>
    <property type="match status" value="1"/>
</dbReference>
<dbReference type="PROSITE" id="PS50297">
    <property type="entry name" value="ANK_REP_REGION"/>
    <property type="match status" value="1"/>
</dbReference>
<sequence>MPQPSTLAARCAALSTSIAQVIPDVSSFARRAREARHDLNQINHDLLILRTGLGIAQDDFSTSGSRLPTSLIDAVSQVLDSCDDTSERLHKMFLKLSCSNSPKDEWKSLKSGTLMINIRLDLEATRIVLDLSLDYLALFGQTDTVDSLINCYVTSLAASSDDLLKRTDIEEINVNQTARDRLSSLLQAVRLLRSCITAVAREGIATGAQLERRTTIPRPDSLEPSLGESRRSGRISPPPETRPVGPTSKKGIGAWLAGVPSHSMVIRVTEDSLHARPTSHSRLLPSRGTFYTDDGISSGRTLVAPESRLRKARSWCSEISTHSDIMMKGKPTRATIYSPTNTNSDVSIFHKNITSDKIAMTKGNRRNLDLDQRVGVDRILANVPPEATPIEVERILCEGANPMVAHAEYGYFFIRAAHEMSLDILLILVEYGADITRTAPEPNRYHSVMHAATSGRQLDTVKYLASIGHSIDATNAVGETPLHVAVRTSGAFGVTKFFVDMGADVNHETDDGETPLLMALTCTKLEGKERGMIIELLLAHGAEGEVSRGMEGARGNSKGLSILGLDKKSTDTLRSAKTDISHVSPPSITPVVPRCPFERMAIGRRAKDAN</sequence>
<evidence type="ECO:0000256" key="2">
    <source>
        <dbReference type="ARBA" id="ARBA00023043"/>
    </source>
</evidence>
<dbReference type="RefSeq" id="XP_033524053.1">
    <property type="nucleotide sequence ID" value="XM_033662695.1"/>
</dbReference>
<evidence type="ECO:0000313" key="6">
    <source>
        <dbReference type="Proteomes" id="UP000799771"/>
    </source>
</evidence>
<protein>
    <submittedName>
        <fullName evidence="5">Uncharacterized protein</fullName>
    </submittedName>
</protein>
<keyword evidence="1" id="KW-0677">Repeat</keyword>
<dbReference type="GeneID" id="54403127"/>